<reference evidence="1" key="1">
    <citation type="submission" date="2013-05" db="EMBL/GenBank/DDBJ databases">
        <authorList>
            <person name="Yim A.K.Y."/>
            <person name="Chan T.F."/>
            <person name="Ji K.M."/>
            <person name="Liu X.Y."/>
            <person name="Zhou J.W."/>
            <person name="Li R.Q."/>
            <person name="Yang K.Y."/>
            <person name="Li J."/>
            <person name="Li M."/>
            <person name="Law P.T.W."/>
            <person name="Wu Y.L."/>
            <person name="Cai Z.L."/>
            <person name="Qin H."/>
            <person name="Bao Y."/>
            <person name="Leung R.K.K."/>
            <person name="Ng P.K.S."/>
            <person name="Zou J."/>
            <person name="Zhong X.J."/>
            <person name="Ran P.X."/>
            <person name="Zhong N.S."/>
            <person name="Liu Z.G."/>
            <person name="Tsui S.K.W."/>
        </authorList>
    </citation>
    <scope>NUCLEOTIDE SEQUENCE</scope>
    <source>
        <strain evidence="1">Derf</strain>
        <tissue evidence="1">Whole organism</tissue>
    </source>
</reference>
<accession>A0A922LCL0</accession>
<gene>
    <name evidence="1" type="ORF">DERF_003548</name>
</gene>
<comment type="caution">
    <text evidence="1">The sequence shown here is derived from an EMBL/GenBank/DDBJ whole genome shotgun (WGS) entry which is preliminary data.</text>
</comment>
<dbReference type="AlphaFoldDB" id="A0A922LCL0"/>
<evidence type="ECO:0000313" key="2">
    <source>
        <dbReference type="Proteomes" id="UP000790347"/>
    </source>
</evidence>
<reference evidence="1" key="2">
    <citation type="journal article" date="2022" name="Res Sq">
        <title>Comparative Genomics Reveals Insights into the Divergent Evolution of Astigmatic Mites and Household Pest Adaptations.</title>
        <authorList>
            <person name="Xiong Q."/>
            <person name="Wan A.T.-Y."/>
            <person name="Liu X.-Y."/>
            <person name="Fung C.S.-H."/>
            <person name="Xiao X."/>
            <person name="Malainual N."/>
            <person name="Hou J."/>
            <person name="Wang L."/>
            <person name="Wang M."/>
            <person name="Yang K."/>
            <person name="Cui Y."/>
            <person name="Leung E."/>
            <person name="Nong W."/>
            <person name="Shin S.-K."/>
            <person name="Au S."/>
            <person name="Jeong K.Y."/>
            <person name="Chew F.T."/>
            <person name="Hui J."/>
            <person name="Leung T.F."/>
            <person name="Tungtrongchitr A."/>
            <person name="Zhong N."/>
            <person name="Liu Z."/>
            <person name="Tsui S."/>
        </authorList>
    </citation>
    <scope>NUCLEOTIDE SEQUENCE</scope>
    <source>
        <strain evidence="1">Derf</strain>
        <tissue evidence="1">Whole organism</tissue>
    </source>
</reference>
<keyword evidence="2" id="KW-1185">Reference proteome</keyword>
<evidence type="ECO:0000313" key="1">
    <source>
        <dbReference type="EMBL" id="KAH9529677.1"/>
    </source>
</evidence>
<name>A0A922LCL0_DERFA</name>
<dbReference type="Proteomes" id="UP000790347">
    <property type="component" value="Unassembled WGS sequence"/>
</dbReference>
<proteinExistence type="predicted"/>
<organism evidence="1 2">
    <name type="scientific">Dermatophagoides farinae</name>
    <name type="common">American house dust mite</name>
    <dbReference type="NCBI Taxonomy" id="6954"/>
    <lineage>
        <taxon>Eukaryota</taxon>
        <taxon>Metazoa</taxon>
        <taxon>Ecdysozoa</taxon>
        <taxon>Arthropoda</taxon>
        <taxon>Chelicerata</taxon>
        <taxon>Arachnida</taxon>
        <taxon>Acari</taxon>
        <taxon>Acariformes</taxon>
        <taxon>Sarcoptiformes</taxon>
        <taxon>Astigmata</taxon>
        <taxon>Psoroptidia</taxon>
        <taxon>Analgoidea</taxon>
        <taxon>Pyroglyphidae</taxon>
        <taxon>Dermatophagoidinae</taxon>
        <taxon>Dermatophagoides</taxon>
    </lineage>
</organism>
<protein>
    <submittedName>
        <fullName evidence="1">Uncharacterized protein</fullName>
    </submittedName>
</protein>
<sequence length="61" mass="7093">MFKALENFHRSLGPHIFYIQATTTTYLKQTNPSNLFSATKILIKFIQKCGCQQPDFMSTEY</sequence>
<dbReference type="EMBL" id="ASGP02000001">
    <property type="protein sequence ID" value="KAH9529677.1"/>
    <property type="molecule type" value="Genomic_DNA"/>
</dbReference>